<reference evidence="2 3" key="1">
    <citation type="submission" date="2018-03" db="EMBL/GenBank/DDBJ databases">
        <title>Alkalicoccus saliphilus sp. nov., isolated from a mineral pool.</title>
        <authorList>
            <person name="Zhao B."/>
        </authorList>
    </citation>
    <scope>NUCLEOTIDE SEQUENCE [LARGE SCALE GENOMIC DNA]</scope>
    <source>
        <strain evidence="2 3">6AG</strain>
    </source>
</reference>
<evidence type="ECO:0000313" key="3">
    <source>
        <dbReference type="Proteomes" id="UP000240509"/>
    </source>
</evidence>
<evidence type="ECO:0000259" key="1">
    <source>
        <dbReference type="Pfam" id="PF01521"/>
    </source>
</evidence>
<feature type="domain" description="Core" evidence="1">
    <location>
        <begin position="1"/>
        <end position="90"/>
    </location>
</feature>
<dbReference type="InterPro" id="IPR000361">
    <property type="entry name" value="ATAP_core_dom"/>
</dbReference>
<name>A0A2T4U807_9BACI</name>
<gene>
    <name evidence="2" type="ORF">C6Y45_05600</name>
</gene>
<sequence length="102" mass="11172">MDLTVTTRAADFYKNEMELTTGSSLSLFVRVGGIGSGGFSAGVFKGSPDMPYRSTETSGITFCVTEADSWYFDGMTVDYDDDIDDIVFSHSRHSDLFNPEKG</sequence>
<dbReference type="OrthoDB" id="1645729at2"/>
<dbReference type="EMBL" id="PZJJ01000006">
    <property type="protein sequence ID" value="PTL39515.1"/>
    <property type="molecule type" value="Genomic_DNA"/>
</dbReference>
<dbReference type="AlphaFoldDB" id="A0A2T4U807"/>
<protein>
    <recommendedName>
        <fullName evidence="1">Core domain-containing protein</fullName>
    </recommendedName>
</protein>
<organism evidence="2 3">
    <name type="scientific">Alkalicoccus saliphilus</name>
    <dbReference type="NCBI Taxonomy" id="200989"/>
    <lineage>
        <taxon>Bacteria</taxon>
        <taxon>Bacillati</taxon>
        <taxon>Bacillota</taxon>
        <taxon>Bacilli</taxon>
        <taxon>Bacillales</taxon>
        <taxon>Bacillaceae</taxon>
        <taxon>Alkalicoccus</taxon>
    </lineage>
</organism>
<evidence type="ECO:0000313" key="2">
    <source>
        <dbReference type="EMBL" id="PTL39515.1"/>
    </source>
</evidence>
<dbReference type="Pfam" id="PF01521">
    <property type="entry name" value="Fe-S_biosyn"/>
    <property type="match status" value="1"/>
</dbReference>
<dbReference type="Proteomes" id="UP000240509">
    <property type="component" value="Unassembled WGS sequence"/>
</dbReference>
<accession>A0A2T4U807</accession>
<dbReference type="InterPro" id="IPR035903">
    <property type="entry name" value="HesB-like_dom_sf"/>
</dbReference>
<dbReference type="RefSeq" id="WP_107584099.1">
    <property type="nucleotide sequence ID" value="NZ_PZJJ01000006.1"/>
</dbReference>
<comment type="caution">
    <text evidence="2">The sequence shown here is derived from an EMBL/GenBank/DDBJ whole genome shotgun (WGS) entry which is preliminary data.</text>
</comment>
<dbReference type="SUPFAM" id="SSF89360">
    <property type="entry name" value="HesB-like domain"/>
    <property type="match status" value="1"/>
</dbReference>
<proteinExistence type="predicted"/>
<keyword evidence="3" id="KW-1185">Reference proteome</keyword>